<organism evidence="1 2">
    <name type="scientific">Trichinella pseudospiralis</name>
    <name type="common">Parasitic roundworm</name>
    <dbReference type="NCBI Taxonomy" id="6337"/>
    <lineage>
        <taxon>Eukaryota</taxon>
        <taxon>Metazoa</taxon>
        <taxon>Ecdysozoa</taxon>
        <taxon>Nematoda</taxon>
        <taxon>Enoplea</taxon>
        <taxon>Dorylaimia</taxon>
        <taxon>Trichinellida</taxon>
        <taxon>Trichinellidae</taxon>
        <taxon>Trichinella</taxon>
    </lineage>
</organism>
<sequence length="112" mass="12817">MSVVYNSWPPKLYWLAATERYGAFTRNLNEHTQNRSIGCLTAQKEAKMENNEEKGPPIQGSCLFITQRFELKYLCNNAAFSLKCSQSMQKTNTSLFQCFVTNSLCLRMASNE</sequence>
<dbReference type="Proteomes" id="UP000054805">
    <property type="component" value="Unassembled WGS sequence"/>
</dbReference>
<dbReference type="EMBL" id="JYDS01000364">
    <property type="protein sequence ID" value="KRZ10542.1"/>
    <property type="molecule type" value="Genomic_DNA"/>
</dbReference>
<dbReference type="AlphaFoldDB" id="A0A0V1HIK6"/>
<name>A0A0V1HIK6_TRIPS</name>
<protein>
    <submittedName>
        <fullName evidence="1">Uncharacterized protein</fullName>
    </submittedName>
</protein>
<keyword evidence="2" id="KW-1185">Reference proteome</keyword>
<evidence type="ECO:0000313" key="2">
    <source>
        <dbReference type="Proteomes" id="UP000054805"/>
    </source>
</evidence>
<accession>A0A0V1HIK6</accession>
<comment type="caution">
    <text evidence="1">The sequence shown here is derived from an EMBL/GenBank/DDBJ whole genome shotgun (WGS) entry which is preliminary data.</text>
</comment>
<gene>
    <name evidence="1" type="ORF">T4B_15000</name>
</gene>
<evidence type="ECO:0000313" key="1">
    <source>
        <dbReference type="EMBL" id="KRZ10542.1"/>
    </source>
</evidence>
<reference evidence="1 2" key="1">
    <citation type="submission" date="2015-01" db="EMBL/GenBank/DDBJ databases">
        <title>Evolution of Trichinella species and genotypes.</title>
        <authorList>
            <person name="Korhonen P.K."/>
            <person name="Edoardo P."/>
            <person name="Giuseppe L.R."/>
            <person name="Gasser R.B."/>
        </authorList>
    </citation>
    <scope>NUCLEOTIDE SEQUENCE [LARGE SCALE GENOMIC DNA]</scope>
    <source>
        <strain evidence="1">ISS588</strain>
    </source>
</reference>
<proteinExistence type="predicted"/>